<dbReference type="Pfam" id="PF00122">
    <property type="entry name" value="E1-E2_ATPase"/>
    <property type="match status" value="1"/>
</dbReference>
<dbReference type="Gene3D" id="3.40.50.1000">
    <property type="entry name" value="HAD superfamily/HAD-like"/>
    <property type="match status" value="1"/>
</dbReference>
<dbReference type="InterPro" id="IPR023298">
    <property type="entry name" value="ATPase_P-typ_TM_dom_sf"/>
</dbReference>
<dbReference type="SFLD" id="SFLDS00003">
    <property type="entry name" value="Haloacid_Dehalogenase"/>
    <property type="match status" value="1"/>
</dbReference>
<dbReference type="AlphaFoldDB" id="A0A927IM81"/>
<dbReference type="NCBIfam" id="TIGR01511">
    <property type="entry name" value="ATPase-IB1_Cu"/>
    <property type="match status" value="1"/>
</dbReference>
<evidence type="ECO:0000256" key="2">
    <source>
        <dbReference type="ARBA" id="ARBA00006024"/>
    </source>
</evidence>
<evidence type="ECO:0000256" key="11">
    <source>
        <dbReference type="ARBA" id="ARBA00022967"/>
    </source>
</evidence>
<dbReference type="NCBIfam" id="TIGR01494">
    <property type="entry name" value="ATPase_P-type"/>
    <property type="match status" value="1"/>
</dbReference>
<dbReference type="GO" id="GO:0005524">
    <property type="term" value="F:ATP binding"/>
    <property type="evidence" value="ECO:0007669"/>
    <property type="project" value="UniProtKB-UniRule"/>
</dbReference>
<dbReference type="GO" id="GO:0016887">
    <property type="term" value="F:ATP hydrolysis activity"/>
    <property type="evidence" value="ECO:0007669"/>
    <property type="project" value="InterPro"/>
</dbReference>
<evidence type="ECO:0000256" key="1">
    <source>
        <dbReference type="ARBA" id="ARBA00004651"/>
    </source>
</evidence>
<dbReference type="Gene3D" id="2.70.150.10">
    <property type="entry name" value="Calcium-transporting ATPase, cytoplasmic transduction domain A"/>
    <property type="match status" value="1"/>
</dbReference>
<keyword evidence="10" id="KW-0460">Magnesium</keyword>
<evidence type="ECO:0000256" key="14">
    <source>
        <dbReference type="ARBA" id="ARBA00023136"/>
    </source>
</evidence>
<feature type="transmembrane region" description="Helical" evidence="15">
    <location>
        <begin position="724"/>
        <end position="741"/>
    </location>
</feature>
<dbReference type="InterPro" id="IPR001757">
    <property type="entry name" value="P_typ_ATPase"/>
</dbReference>
<dbReference type="SFLD" id="SFLDF00027">
    <property type="entry name" value="p-type_atpase"/>
    <property type="match status" value="1"/>
</dbReference>
<keyword evidence="3" id="KW-0813">Transport</keyword>
<dbReference type="SUPFAM" id="SSF81665">
    <property type="entry name" value="Calcium ATPase, transmembrane domain M"/>
    <property type="match status" value="1"/>
</dbReference>
<comment type="caution">
    <text evidence="17">The sequence shown here is derived from an EMBL/GenBank/DDBJ whole genome shotgun (WGS) entry which is preliminary data.</text>
</comment>
<keyword evidence="13" id="KW-0406">Ion transport</keyword>
<name>A0A927IM81_9BURK</name>
<gene>
    <name evidence="17" type="ORF">IC609_10110</name>
</gene>
<dbReference type="Gene3D" id="3.30.70.100">
    <property type="match status" value="1"/>
</dbReference>
<comment type="subcellular location">
    <subcellularLocation>
        <location evidence="1">Cell membrane</location>
        <topology evidence="1">Multi-pass membrane protein</topology>
    </subcellularLocation>
</comment>
<feature type="transmembrane region" description="Helical" evidence="15">
    <location>
        <begin position="170"/>
        <end position="188"/>
    </location>
</feature>
<dbReference type="GO" id="GO:0005507">
    <property type="term" value="F:copper ion binding"/>
    <property type="evidence" value="ECO:0007669"/>
    <property type="project" value="TreeGrafter"/>
</dbReference>
<dbReference type="NCBIfam" id="TIGR01525">
    <property type="entry name" value="ATPase-IB_hvy"/>
    <property type="match status" value="1"/>
</dbReference>
<dbReference type="InterPro" id="IPR036163">
    <property type="entry name" value="HMA_dom_sf"/>
</dbReference>
<dbReference type="InterPro" id="IPR006121">
    <property type="entry name" value="HMA_dom"/>
</dbReference>
<dbReference type="Proteomes" id="UP000647424">
    <property type="component" value="Unassembled WGS sequence"/>
</dbReference>
<dbReference type="GO" id="GO:0043682">
    <property type="term" value="F:P-type divalent copper transporter activity"/>
    <property type="evidence" value="ECO:0007669"/>
    <property type="project" value="TreeGrafter"/>
</dbReference>
<keyword evidence="7 15" id="KW-0479">Metal-binding</keyword>
<dbReference type="SUPFAM" id="SSF56784">
    <property type="entry name" value="HAD-like"/>
    <property type="match status" value="1"/>
</dbReference>
<keyword evidence="14 15" id="KW-0472">Membrane</keyword>
<dbReference type="PROSITE" id="PS01229">
    <property type="entry name" value="COF_2"/>
    <property type="match status" value="1"/>
</dbReference>
<evidence type="ECO:0000313" key="18">
    <source>
        <dbReference type="Proteomes" id="UP000647424"/>
    </source>
</evidence>
<dbReference type="InterPro" id="IPR023299">
    <property type="entry name" value="ATPase_P-typ_cyto_dom_N"/>
</dbReference>
<evidence type="ECO:0000256" key="9">
    <source>
        <dbReference type="ARBA" id="ARBA00022840"/>
    </source>
</evidence>
<dbReference type="SUPFAM" id="SSF81653">
    <property type="entry name" value="Calcium ATPase, transduction domain A"/>
    <property type="match status" value="1"/>
</dbReference>
<evidence type="ECO:0000313" key="17">
    <source>
        <dbReference type="EMBL" id="MBD8050900.1"/>
    </source>
</evidence>
<feature type="transmembrane region" description="Helical" evidence="15">
    <location>
        <begin position="131"/>
        <end position="150"/>
    </location>
</feature>
<dbReference type="InterPro" id="IPR036412">
    <property type="entry name" value="HAD-like_sf"/>
</dbReference>
<keyword evidence="4 15" id="KW-1003">Cell membrane</keyword>
<organism evidence="17 18">
    <name type="scientific">Limnohabitans radicicola</name>
    <dbReference type="NCBI Taxonomy" id="2771427"/>
    <lineage>
        <taxon>Bacteria</taxon>
        <taxon>Pseudomonadati</taxon>
        <taxon>Pseudomonadota</taxon>
        <taxon>Betaproteobacteria</taxon>
        <taxon>Burkholderiales</taxon>
        <taxon>Comamonadaceae</taxon>
        <taxon>Limnohabitans</taxon>
    </lineage>
</organism>
<feature type="transmembrane region" description="Helical" evidence="15">
    <location>
        <begin position="385"/>
        <end position="405"/>
    </location>
</feature>
<dbReference type="CDD" id="cd00371">
    <property type="entry name" value="HMA"/>
    <property type="match status" value="1"/>
</dbReference>
<dbReference type="InterPro" id="IPR027256">
    <property type="entry name" value="P-typ_ATPase_IB"/>
</dbReference>
<dbReference type="PROSITE" id="PS50846">
    <property type="entry name" value="HMA_2"/>
    <property type="match status" value="1"/>
</dbReference>
<dbReference type="InterPro" id="IPR023214">
    <property type="entry name" value="HAD_sf"/>
</dbReference>
<feature type="transmembrane region" description="Helical" evidence="15">
    <location>
        <begin position="232"/>
        <end position="250"/>
    </location>
</feature>
<keyword evidence="18" id="KW-1185">Reference proteome</keyword>
<dbReference type="EMBL" id="JACYFT010000002">
    <property type="protein sequence ID" value="MBD8050900.1"/>
    <property type="molecule type" value="Genomic_DNA"/>
</dbReference>
<evidence type="ECO:0000256" key="12">
    <source>
        <dbReference type="ARBA" id="ARBA00022989"/>
    </source>
</evidence>
<proteinExistence type="inferred from homology"/>
<dbReference type="SFLD" id="SFLDG00002">
    <property type="entry name" value="C1.7:_P-type_atpase_like"/>
    <property type="match status" value="1"/>
</dbReference>
<dbReference type="Pfam" id="PF00702">
    <property type="entry name" value="Hydrolase"/>
    <property type="match status" value="1"/>
</dbReference>
<keyword evidence="6 15" id="KW-0812">Transmembrane</keyword>
<feature type="transmembrane region" description="Helical" evidence="15">
    <location>
        <begin position="411"/>
        <end position="444"/>
    </location>
</feature>
<sequence length="781" mass="82637">MTSVDVLAMTLPKGPLDAAVAEGERLKLLDDPQEWAHFSHTEPDGACASSVVFEGMHCAACAITIEDALLHVPGVQSVQISAASHRGRVVWSPQKTKPSLWMTAAEQVGYRAVPANDAHAHERRRQEARRMVWRVAVAGLCMMQVMMYATPAYVTAPGEITPDMVALLRWASWVLSLPVMLFSCAPFFRAAWRDLRQRQISMDLPVALGMLATFVVSSLGTFEPDGPFGAEVYFDSLTMFVFFLLAGRWLELRLRDRTAGALEAVLNRLPDSVSRRTADGGWEPVSVRRLAVGDVLEVLPGQALAGDGTILSGQTQVDEALLTGESRPLSRGVGERVIAGSHNLSGRIEVRIDQVGAATRYAQIVALMENASLTRPPMALVADRVAKPFLMLVLLAAAGAAAHGWSSGPAHAVMVAVAVLVVTCPCALSLATPAAMLATAGALARSGVLVRRLEALQNLAGIDTVVFDKTGTLTHDAFALADIHVREGVAPEQALSWAAALARQSLHPVSRALWAQARQRAQAFGSLTELEAQTVSQVSETAGQGVAAVLARPGGQPLALRLGSATYCQAPAARAERLQVCLADDAGWLATFELQEEVRQEAAGVVAQLQALGLSVQVLSGDAPQAVAQVAAAVGIAAYRGGCTPQDKLLHMRGLQQEGHRVAMVGDGLNDGPVLAGADASFALGQAVPLAQSKADFVLMSGQLTVLVDTWRRSRQTLRIVKQNLAWAAIYNAACVPLALLGWLPAWGAGLGMALSSLLVVLNALRLSTSISAGSPAIEDH</sequence>
<dbReference type="GO" id="GO:0005886">
    <property type="term" value="C:plasma membrane"/>
    <property type="evidence" value="ECO:0007669"/>
    <property type="project" value="UniProtKB-SubCell"/>
</dbReference>
<evidence type="ECO:0000256" key="10">
    <source>
        <dbReference type="ARBA" id="ARBA00022842"/>
    </source>
</evidence>
<evidence type="ECO:0000256" key="5">
    <source>
        <dbReference type="ARBA" id="ARBA00022553"/>
    </source>
</evidence>
<accession>A0A927IM81</accession>
<dbReference type="Pfam" id="PF00403">
    <property type="entry name" value="HMA"/>
    <property type="match status" value="1"/>
</dbReference>
<comment type="similarity">
    <text evidence="2 15">Belongs to the cation transport ATPase (P-type) (TC 3.A.3) family. Type IB subfamily.</text>
</comment>
<dbReference type="InterPro" id="IPR008250">
    <property type="entry name" value="ATPase_P-typ_transduc_dom_A_sf"/>
</dbReference>
<dbReference type="InterPro" id="IPR018303">
    <property type="entry name" value="ATPase_P-typ_P_site"/>
</dbReference>
<evidence type="ECO:0000256" key="4">
    <source>
        <dbReference type="ARBA" id="ARBA00022475"/>
    </source>
</evidence>
<evidence type="ECO:0000256" key="15">
    <source>
        <dbReference type="RuleBase" id="RU362081"/>
    </source>
</evidence>
<keyword evidence="9 15" id="KW-0067">ATP-binding</keyword>
<dbReference type="SUPFAM" id="SSF55008">
    <property type="entry name" value="HMA, heavy metal-associated domain"/>
    <property type="match status" value="1"/>
</dbReference>
<dbReference type="PANTHER" id="PTHR43520:SF5">
    <property type="entry name" value="CATION-TRANSPORTING P-TYPE ATPASE-RELATED"/>
    <property type="match status" value="1"/>
</dbReference>
<protein>
    <submittedName>
        <fullName evidence="17">Cation-translocating P-type ATPase</fullName>
    </submittedName>
</protein>
<evidence type="ECO:0000259" key="16">
    <source>
        <dbReference type="PROSITE" id="PS50846"/>
    </source>
</evidence>
<evidence type="ECO:0000256" key="8">
    <source>
        <dbReference type="ARBA" id="ARBA00022741"/>
    </source>
</evidence>
<keyword evidence="12 15" id="KW-1133">Transmembrane helix</keyword>
<keyword evidence="5" id="KW-0597">Phosphoprotein</keyword>
<evidence type="ECO:0000256" key="13">
    <source>
        <dbReference type="ARBA" id="ARBA00023065"/>
    </source>
</evidence>
<keyword evidence="8 15" id="KW-0547">Nucleotide-binding</keyword>
<feature type="transmembrane region" description="Helical" evidence="15">
    <location>
        <begin position="200"/>
        <end position="220"/>
    </location>
</feature>
<dbReference type="PROSITE" id="PS00154">
    <property type="entry name" value="ATPASE_E1_E2"/>
    <property type="match status" value="1"/>
</dbReference>
<dbReference type="InterPro" id="IPR044492">
    <property type="entry name" value="P_typ_ATPase_HD_dom"/>
</dbReference>
<dbReference type="PANTHER" id="PTHR43520">
    <property type="entry name" value="ATP7, ISOFORM B"/>
    <property type="match status" value="1"/>
</dbReference>
<evidence type="ECO:0000256" key="6">
    <source>
        <dbReference type="ARBA" id="ARBA00022692"/>
    </source>
</evidence>
<reference evidence="17" key="1">
    <citation type="submission" date="2020-09" db="EMBL/GenBank/DDBJ databases">
        <title>Genome seq and assembly of Limnohabitants sp.</title>
        <authorList>
            <person name="Chhetri G."/>
        </authorList>
    </citation>
    <scope>NUCLEOTIDE SEQUENCE</scope>
    <source>
        <strain evidence="17">JUR4</strain>
    </source>
</reference>
<evidence type="ECO:0000256" key="7">
    <source>
        <dbReference type="ARBA" id="ARBA00022723"/>
    </source>
</evidence>
<evidence type="ECO:0000256" key="3">
    <source>
        <dbReference type="ARBA" id="ARBA00022448"/>
    </source>
</evidence>
<dbReference type="PRINTS" id="PR00119">
    <property type="entry name" value="CATATPASE"/>
</dbReference>
<dbReference type="GO" id="GO:0055070">
    <property type="term" value="P:copper ion homeostasis"/>
    <property type="evidence" value="ECO:0007669"/>
    <property type="project" value="TreeGrafter"/>
</dbReference>
<dbReference type="Gene3D" id="3.40.1110.10">
    <property type="entry name" value="Calcium-transporting ATPase, cytoplasmic domain N"/>
    <property type="match status" value="1"/>
</dbReference>
<keyword evidence="11" id="KW-1278">Translocase</keyword>
<dbReference type="InterPro" id="IPR059000">
    <property type="entry name" value="ATPase_P-type_domA"/>
</dbReference>
<feature type="domain" description="HMA" evidence="16">
    <location>
        <begin position="47"/>
        <end position="113"/>
    </location>
</feature>